<dbReference type="EMBL" id="OU015567">
    <property type="protein sequence ID" value="CAG5112184.1"/>
    <property type="molecule type" value="Genomic_DNA"/>
</dbReference>
<dbReference type="PANTHER" id="PTHR11842">
    <property type="entry name" value="MITOTIC SPINDLE ASSEMBLY CHECKPOINT PROTEIN MAD2"/>
    <property type="match status" value="1"/>
</dbReference>
<dbReference type="InterPro" id="IPR003511">
    <property type="entry name" value="HORMA_dom"/>
</dbReference>
<dbReference type="SUPFAM" id="SSF56019">
    <property type="entry name" value="The spindle assembly checkpoint protein mad2"/>
    <property type="match status" value="1"/>
</dbReference>
<organism evidence="2 3">
    <name type="scientific">Oikopleura dioica</name>
    <name type="common">Tunicate</name>
    <dbReference type="NCBI Taxonomy" id="34765"/>
    <lineage>
        <taxon>Eukaryota</taxon>
        <taxon>Metazoa</taxon>
        <taxon>Chordata</taxon>
        <taxon>Tunicata</taxon>
        <taxon>Appendicularia</taxon>
        <taxon>Copelata</taxon>
        <taxon>Oikopleuridae</taxon>
        <taxon>Oikopleura</taxon>
    </lineage>
</organism>
<proteinExistence type="predicted"/>
<dbReference type="InterPro" id="IPR036570">
    <property type="entry name" value="HORMA_dom_sf"/>
</dbReference>
<evidence type="ECO:0000313" key="3">
    <source>
        <dbReference type="Proteomes" id="UP001158576"/>
    </source>
</evidence>
<evidence type="ECO:0000313" key="2">
    <source>
        <dbReference type="EMBL" id="CAG5112184.1"/>
    </source>
</evidence>
<sequence>MELSLYLYLYYRSIYAEELFRSVRRFSVIVKECISPEVRDYVNQALKPAEELIQNGQLRGVHCVISTSDGMEIERLCFDLKDPKDLEGQTSSFFQHARSHEMEKYYQIFLKKIQGEEEIRNVYAEASYHFTRLLSTLALLRDLPEQHNWHLEYKVKGKDDYLKISDESGRSLVPVASRKRENEAIKPISSNFYGFIQMESCVCLKPLM</sequence>
<keyword evidence="3" id="KW-1185">Reference proteome</keyword>
<gene>
    <name evidence="2" type="ORF">OKIOD_LOCUS15192</name>
</gene>
<dbReference type="InterPro" id="IPR045091">
    <property type="entry name" value="Mad2-like"/>
</dbReference>
<accession>A0ABN7T6N1</accession>
<dbReference type="PROSITE" id="PS50815">
    <property type="entry name" value="HORMA"/>
    <property type="match status" value="1"/>
</dbReference>
<dbReference type="PANTHER" id="PTHR11842:SF10">
    <property type="entry name" value="MITOTIC SPINDLE ASSEMBLY CHECKPOINT PROTEIN MAD2B"/>
    <property type="match status" value="1"/>
</dbReference>
<dbReference type="Proteomes" id="UP001158576">
    <property type="component" value="Chromosome 2"/>
</dbReference>
<evidence type="ECO:0000259" key="1">
    <source>
        <dbReference type="PROSITE" id="PS50815"/>
    </source>
</evidence>
<name>A0ABN7T6N1_OIKDI</name>
<protein>
    <submittedName>
        <fullName evidence="2">Oidioi.mRNA.OKI2018_I69.chr2.g6427.t1.cds</fullName>
    </submittedName>
</protein>
<reference evidence="2 3" key="1">
    <citation type="submission" date="2021-04" db="EMBL/GenBank/DDBJ databases">
        <authorList>
            <person name="Bliznina A."/>
        </authorList>
    </citation>
    <scope>NUCLEOTIDE SEQUENCE [LARGE SCALE GENOMIC DNA]</scope>
</reference>
<feature type="domain" description="HORMA" evidence="1">
    <location>
        <begin position="1"/>
        <end position="202"/>
    </location>
</feature>
<dbReference type="Gene3D" id="3.30.900.10">
    <property type="entry name" value="HORMA domain"/>
    <property type="match status" value="1"/>
</dbReference>